<dbReference type="EMBL" id="DSTK01000041">
    <property type="protein sequence ID" value="HFK98671.1"/>
    <property type="molecule type" value="Genomic_DNA"/>
</dbReference>
<protein>
    <submittedName>
        <fullName evidence="2">PAC2 family protein</fullName>
    </submittedName>
</protein>
<dbReference type="InterPro" id="IPR019151">
    <property type="entry name" value="Proteasome_assmbl_chaperone_2"/>
</dbReference>
<comment type="caution">
    <text evidence="2">The sequence shown here is derived from an EMBL/GenBank/DDBJ whole genome shotgun (WGS) entry which is preliminary data.</text>
</comment>
<organism evidence="2">
    <name type="scientific">Desulfacinum infernum</name>
    <dbReference type="NCBI Taxonomy" id="35837"/>
    <lineage>
        <taxon>Bacteria</taxon>
        <taxon>Pseudomonadati</taxon>
        <taxon>Thermodesulfobacteriota</taxon>
        <taxon>Syntrophobacteria</taxon>
        <taxon>Syntrophobacterales</taxon>
        <taxon>Syntrophobacteraceae</taxon>
        <taxon>Desulfacinum</taxon>
    </lineage>
</organism>
<evidence type="ECO:0000256" key="1">
    <source>
        <dbReference type="SAM" id="MobiDB-lite"/>
    </source>
</evidence>
<dbReference type="Gene3D" id="3.40.50.10900">
    <property type="entry name" value="PAC-like subunit"/>
    <property type="match status" value="1"/>
</dbReference>
<evidence type="ECO:0000313" key="2">
    <source>
        <dbReference type="EMBL" id="HFK98671.1"/>
    </source>
</evidence>
<dbReference type="AlphaFoldDB" id="A0A831ZNE4"/>
<reference evidence="2" key="1">
    <citation type="journal article" date="2020" name="mSystems">
        <title>Genome- and Community-Level Interaction Insights into Carbon Utilization and Element Cycling Functions of Hydrothermarchaeota in Hydrothermal Sediment.</title>
        <authorList>
            <person name="Zhou Z."/>
            <person name="Liu Y."/>
            <person name="Xu W."/>
            <person name="Pan J."/>
            <person name="Luo Z.H."/>
            <person name="Li M."/>
        </authorList>
    </citation>
    <scope>NUCLEOTIDE SEQUENCE [LARGE SCALE GENOMIC DNA]</scope>
    <source>
        <strain evidence="2">SpSt-456</strain>
    </source>
</reference>
<dbReference type="SUPFAM" id="SSF159659">
    <property type="entry name" value="Cgl1923-like"/>
    <property type="match status" value="1"/>
</dbReference>
<feature type="compositionally biased region" description="Basic and acidic residues" evidence="1">
    <location>
        <begin position="258"/>
        <end position="284"/>
    </location>
</feature>
<dbReference type="Pfam" id="PF09754">
    <property type="entry name" value="PAC2"/>
    <property type="match status" value="1"/>
</dbReference>
<gene>
    <name evidence="2" type="ORF">ENS06_15260</name>
</gene>
<name>A0A831ZNE4_9BACT</name>
<dbReference type="InterPro" id="IPR038389">
    <property type="entry name" value="PSMG2_sf"/>
</dbReference>
<feature type="region of interest" description="Disordered" evidence="1">
    <location>
        <begin position="246"/>
        <end position="284"/>
    </location>
</feature>
<proteinExistence type="predicted"/>
<accession>A0A831ZNE4</accession>
<sequence length="284" mass="32556">MMEPTDTLHIPKMFVVLKGWADAGGMAQAVFDRIRKKLPCRIIARLDTDVSVHGAEHRPQILVQHGVLKEFQWPALEFYRPEDPAHQDVVFAVGWEPASQWRRFLADFVSLLESWGCRHLLLLGSLYDQIFYDEIRLSGVAVDAAGYNWLRRWECQFAEYAGPAAIHSAILNEVRGKPVTAVNLWAHVPFYLKDAHELLVHRVMEIVGDFAGILWNLDDLVAEWKNREREIEEILSQDPSLREQIRALKKHGASPAPKDSKPARGEVIDLRRFQKKPKDEDNPA</sequence>